<keyword evidence="2" id="KW-0645">Protease</keyword>
<dbReference type="GO" id="GO:0006508">
    <property type="term" value="P:proteolysis"/>
    <property type="evidence" value="ECO:0007669"/>
    <property type="project" value="UniProtKB-KW"/>
</dbReference>
<evidence type="ECO:0000313" key="8">
    <source>
        <dbReference type="EMBL" id="EGF83187.1"/>
    </source>
</evidence>
<keyword evidence="6" id="KW-0865">Zymogen</keyword>
<dbReference type="FunFam" id="2.40.70.10:FF:000089">
    <property type="entry name" value="Uncharacterized protein"/>
    <property type="match status" value="1"/>
</dbReference>
<dbReference type="HOGENOM" id="CLU_037528_0_0_1"/>
<evidence type="ECO:0000313" key="9">
    <source>
        <dbReference type="Proteomes" id="UP000007241"/>
    </source>
</evidence>
<evidence type="ECO:0000256" key="3">
    <source>
        <dbReference type="ARBA" id="ARBA00022729"/>
    </source>
</evidence>
<reference evidence="8 9" key="1">
    <citation type="submission" date="2009-12" db="EMBL/GenBank/DDBJ databases">
        <title>The draft genome of Batrachochytrium dendrobatidis.</title>
        <authorList>
            <consortium name="US DOE Joint Genome Institute (JGI-PGF)"/>
            <person name="Kuo A."/>
            <person name="Salamov A."/>
            <person name="Schmutz J."/>
            <person name="Lucas S."/>
            <person name="Pitluck S."/>
            <person name="Rosenblum E."/>
            <person name="Stajich J."/>
            <person name="Eisen M."/>
            <person name="Grigoriev I.V."/>
        </authorList>
    </citation>
    <scope>NUCLEOTIDE SEQUENCE [LARGE SCALE GENOMIC DNA]</scope>
    <source>
        <strain evidence="9">JAM81 / FGSC 10211</strain>
    </source>
</reference>
<evidence type="ECO:0000259" key="7">
    <source>
        <dbReference type="PROSITE" id="PS51767"/>
    </source>
</evidence>
<dbReference type="EMBL" id="GL882879">
    <property type="protein sequence ID" value="EGF83187.1"/>
    <property type="molecule type" value="Genomic_DNA"/>
</dbReference>
<dbReference type="Pfam" id="PF00026">
    <property type="entry name" value="Asp"/>
    <property type="match status" value="1"/>
</dbReference>
<dbReference type="Proteomes" id="UP000007241">
    <property type="component" value="Unassembled WGS sequence"/>
</dbReference>
<evidence type="ECO:0000256" key="5">
    <source>
        <dbReference type="ARBA" id="ARBA00022801"/>
    </source>
</evidence>
<dbReference type="InterPro" id="IPR021109">
    <property type="entry name" value="Peptidase_aspartic_dom_sf"/>
</dbReference>
<dbReference type="SUPFAM" id="SSF50630">
    <property type="entry name" value="Acid proteases"/>
    <property type="match status" value="1"/>
</dbReference>
<evidence type="ECO:0000256" key="6">
    <source>
        <dbReference type="ARBA" id="ARBA00023145"/>
    </source>
</evidence>
<keyword evidence="9" id="KW-1185">Reference proteome</keyword>
<dbReference type="AlphaFoldDB" id="F4NUE6"/>
<dbReference type="RefSeq" id="XP_006675344.1">
    <property type="nucleotide sequence ID" value="XM_006675281.1"/>
</dbReference>
<dbReference type="OrthoDB" id="2152801at2759"/>
<evidence type="ECO:0000256" key="1">
    <source>
        <dbReference type="ARBA" id="ARBA00007447"/>
    </source>
</evidence>
<evidence type="ECO:0000256" key="4">
    <source>
        <dbReference type="ARBA" id="ARBA00022750"/>
    </source>
</evidence>
<dbReference type="PANTHER" id="PTHR47965:SF12">
    <property type="entry name" value="ASPARTIC PROTEINASE 3-RELATED"/>
    <property type="match status" value="1"/>
</dbReference>
<protein>
    <recommendedName>
        <fullName evidence="7">Peptidase A1 domain-containing protein</fullName>
    </recommendedName>
</protein>
<dbReference type="InterPro" id="IPR033121">
    <property type="entry name" value="PEPTIDASE_A1"/>
</dbReference>
<feature type="domain" description="Peptidase A1" evidence="7">
    <location>
        <begin position="107"/>
        <end position="454"/>
    </location>
</feature>
<dbReference type="GeneID" id="18237712"/>
<name>F4NUE6_BATDJ</name>
<keyword evidence="3" id="KW-0732">Signal</keyword>
<comment type="similarity">
    <text evidence="1">Belongs to the peptidase A1 family.</text>
</comment>
<dbReference type="InterPro" id="IPR001461">
    <property type="entry name" value="Aspartic_peptidase_A1"/>
</dbReference>
<dbReference type="PANTHER" id="PTHR47965">
    <property type="entry name" value="ASPARTYL PROTEASE-RELATED"/>
    <property type="match status" value="1"/>
</dbReference>
<sequence>MSCILYSHILVGSIGDWLEGRSLQEFFNKLWDLRVGTVSGRRSIAHQSLDFIETKVAFKISKLDQKWTKITLVDAIQVPLYPPKLSSRPNNRLSKRSPIKLKGDVFHCFRMEISVNGVNLKMMVDSGSFDTIVPFSTLNNYNGPSLTYTMHETSIFGSYDGVTAWEGHGFLATVRIQKTSIIVKNAPVIGIFKQSTDSPLIDGNIEQGILGLAYPSLAEYKATPPTVMDALYDSKAISNNEVGLHLCPYELSKKSYIDIGNTNLAPKCGTNGNPITWIYSPTQDYFTVDIKSILINGNPVTLPNEFQVKTPGDKMHPFSIIDTCTTTMDLPHEVVAILIDEIVGSDAFEPKLDDHTALIFFWERYIIKKSHYTINWKKLPVLSFVMSTGVSNSESDSSIVKITLGPKDYIQKISSTKYLFSVSAGSNKNAVLGTSFMARLKFVLDREHVRIGLGPGCGCEKSKDGYPTIEDENKVLWSPK</sequence>
<dbReference type="Gene3D" id="2.40.70.10">
    <property type="entry name" value="Acid Proteases"/>
    <property type="match status" value="2"/>
</dbReference>
<proteinExistence type="inferred from homology"/>
<dbReference type="GO" id="GO:0004190">
    <property type="term" value="F:aspartic-type endopeptidase activity"/>
    <property type="evidence" value="ECO:0007669"/>
    <property type="project" value="UniProtKB-KW"/>
</dbReference>
<organism evidence="8 9">
    <name type="scientific">Batrachochytrium dendrobatidis (strain JAM81 / FGSC 10211)</name>
    <name type="common">Frog chytrid fungus</name>
    <dbReference type="NCBI Taxonomy" id="684364"/>
    <lineage>
        <taxon>Eukaryota</taxon>
        <taxon>Fungi</taxon>
        <taxon>Fungi incertae sedis</taxon>
        <taxon>Chytridiomycota</taxon>
        <taxon>Chytridiomycota incertae sedis</taxon>
        <taxon>Chytridiomycetes</taxon>
        <taxon>Rhizophydiales</taxon>
        <taxon>Rhizophydiales incertae sedis</taxon>
        <taxon>Batrachochytrium</taxon>
    </lineage>
</organism>
<keyword evidence="4" id="KW-0064">Aspartyl protease</keyword>
<evidence type="ECO:0000256" key="2">
    <source>
        <dbReference type="ARBA" id="ARBA00022670"/>
    </source>
</evidence>
<accession>F4NUE6</accession>
<dbReference type="PROSITE" id="PS51767">
    <property type="entry name" value="PEPTIDASE_A1"/>
    <property type="match status" value="1"/>
</dbReference>
<dbReference type="InParanoid" id="F4NUE6"/>
<keyword evidence="5" id="KW-0378">Hydrolase</keyword>
<gene>
    <name evidence="8" type="ORF">BATDEDRAFT_21660</name>
</gene>